<keyword evidence="3 5" id="KW-0326">Glycosidase</keyword>
<dbReference type="KEGG" id="tsa:AciPR4_3345"/>
<keyword evidence="5" id="KW-0119">Carbohydrate metabolism</keyword>
<dbReference type="eggNOG" id="COG0366">
    <property type="taxonomic scope" value="Bacteria"/>
</dbReference>
<dbReference type="SUPFAM" id="SSF51445">
    <property type="entry name" value="(Trans)glycosidases"/>
    <property type="match status" value="1"/>
</dbReference>
<accession>E8V8R2</accession>
<comment type="similarity">
    <text evidence="1 4">Belongs to the glycosyl hydrolase 13 family.</text>
</comment>
<reference evidence="9 10" key="1">
    <citation type="journal article" date="2012" name="Stand. Genomic Sci.">
        <title>Complete genome sequence of Terriglobus saanensis type strain SP1PR4(T), an Acidobacteria from tundra soil.</title>
        <authorList>
            <person name="Rawat S.R."/>
            <person name="Mannisto M.K."/>
            <person name="Starovoytov V."/>
            <person name="Goodwin L."/>
            <person name="Nolan M."/>
            <person name="Hauser L."/>
            <person name="Land M."/>
            <person name="Davenport K.W."/>
            <person name="Woyke T."/>
            <person name="Haggblom M.M."/>
        </authorList>
    </citation>
    <scope>NUCLEOTIDE SEQUENCE</scope>
    <source>
        <strain evidence="10">ATCC BAA-1853 / DSM 23119 / SP1PR4</strain>
    </source>
</reference>
<dbReference type="STRING" id="401053.AciPR4_3345"/>
<dbReference type="AlphaFoldDB" id="E8V8R2"/>
<evidence type="ECO:0000313" key="10">
    <source>
        <dbReference type="Proteomes" id="UP000006844"/>
    </source>
</evidence>
<dbReference type="InterPro" id="IPR006046">
    <property type="entry name" value="Alpha_amylase"/>
</dbReference>
<dbReference type="HOGENOM" id="CLU_006462_2_3_0"/>
<gene>
    <name evidence="9" type="ordered locus">AciPR4_3345</name>
</gene>
<dbReference type="OrthoDB" id="9805159at2"/>
<comment type="catalytic activity">
    <reaction evidence="5">
        <text>Endohydrolysis of (1-&gt;4)-alpha-D-glucosidic linkages in polysaccharides containing three or more (1-&gt;4)-alpha-linked D-glucose units.</text>
        <dbReference type="EC" id="3.2.1.1"/>
    </reaction>
</comment>
<evidence type="ECO:0000256" key="7">
    <source>
        <dbReference type="SAM" id="SignalP"/>
    </source>
</evidence>
<evidence type="ECO:0000256" key="2">
    <source>
        <dbReference type="ARBA" id="ARBA00022801"/>
    </source>
</evidence>
<evidence type="ECO:0000259" key="8">
    <source>
        <dbReference type="SMART" id="SM00642"/>
    </source>
</evidence>
<feature type="signal peptide" evidence="7">
    <location>
        <begin position="1"/>
        <end position="28"/>
    </location>
</feature>
<sequence length="588" mass="66022">MYRSLKLVVSPYLLFASLCLLLALSAPAQQLAHPGWRGNGMTSEPWWKTAVIYEIYPRSFQDSNGDGVGDLKGITQRFDYLRTLGVDAIWLTPIYPSPQKDFGYDISDYTAIDPQYGTMEDFDNLVQEASRRGIRVLMDLVLNHTSDQHPWFVESRSSKTNPKRDWFIWRDGKAVDGQALPAPPNNWVNRIAQSAWEYDAKTGQFYYHYFAIEQPDLNWRNPAVKKAMFDAARFWLNKGVAGFRLDAVNTLFEDPTLRDSPSVPGANEYGEPGTSMEYQRNLPEVHDVMRDLRRVTDSYAGQRVLVGEIYTGTTAEMAAWFGAKHDELQMPMDTSLGFLNKLDAAAFRAKLTEAETQLGGNVPLLVFDNHDRPRSWDRYGDGAHNAEIAKVLATILLTSHSSALVYQGEEIGMQTTTPMKKEDVRDPRGIAGWPKEKGRDGERTPMQWDDTAHAGFTTGEPWLPIPANFVTVNVAAEKDHSILQWYRELIALRRANPALHTGEQIMIDQDADNALVWVRRVRDTAPVVIACNLSAKPVTLHLRAQVNKLGIRGSFLRGMMRTDGGMGGMSLDAVTLPAFGVFIGEAKF</sequence>
<evidence type="ECO:0000256" key="4">
    <source>
        <dbReference type="RuleBase" id="RU003615"/>
    </source>
</evidence>
<organism evidence="9 10">
    <name type="scientific">Terriglobus saanensis (strain ATCC BAA-1853 / DSM 23119 / SP1PR4)</name>
    <dbReference type="NCBI Taxonomy" id="401053"/>
    <lineage>
        <taxon>Bacteria</taxon>
        <taxon>Pseudomonadati</taxon>
        <taxon>Acidobacteriota</taxon>
        <taxon>Terriglobia</taxon>
        <taxon>Terriglobales</taxon>
        <taxon>Acidobacteriaceae</taxon>
        <taxon>Terriglobus</taxon>
    </lineage>
</organism>
<evidence type="ECO:0000256" key="1">
    <source>
        <dbReference type="ARBA" id="ARBA00008061"/>
    </source>
</evidence>
<name>E8V8R2_TERSS</name>
<dbReference type="InterPro" id="IPR017853">
    <property type="entry name" value="GH"/>
</dbReference>
<dbReference type="FunFam" id="3.20.20.80:FF:000064">
    <property type="entry name" value="Oligo-1,6-glucosidase"/>
    <property type="match status" value="1"/>
</dbReference>
<dbReference type="Gene3D" id="3.90.400.10">
    <property type="entry name" value="Oligo-1,6-glucosidase, Domain 2"/>
    <property type="match status" value="1"/>
</dbReference>
<dbReference type="GO" id="GO:0009313">
    <property type="term" value="P:oligosaccharide catabolic process"/>
    <property type="evidence" value="ECO:0007669"/>
    <property type="project" value="TreeGrafter"/>
</dbReference>
<evidence type="ECO:0000256" key="3">
    <source>
        <dbReference type="ARBA" id="ARBA00023295"/>
    </source>
</evidence>
<dbReference type="GO" id="GO:0043169">
    <property type="term" value="F:cation binding"/>
    <property type="evidence" value="ECO:0007669"/>
    <property type="project" value="InterPro"/>
</dbReference>
<keyword evidence="2 5" id="KW-0378">Hydrolase</keyword>
<keyword evidence="10" id="KW-1185">Reference proteome</keyword>
<dbReference type="EC" id="3.2.1.1" evidence="5"/>
<feature type="chain" id="PRO_5003229095" description="Alpha-amylase" evidence="7">
    <location>
        <begin position="29"/>
        <end position="588"/>
    </location>
</feature>
<dbReference type="FunFam" id="3.90.400.10:FF:000004">
    <property type="entry name" value="Oligo-1,6-glucosidase"/>
    <property type="match status" value="1"/>
</dbReference>
<dbReference type="RefSeq" id="WP_013569830.1">
    <property type="nucleotide sequence ID" value="NC_014963.1"/>
</dbReference>
<feature type="region of interest" description="Disordered" evidence="6">
    <location>
        <begin position="421"/>
        <end position="446"/>
    </location>
</feature>
<dbReference type="PANTHER" id="PTHR10357">
    <property type="entry name" value="ALPHA-AMYLASE FAMILY MEMBER"/>
    <property type="match status" value="1"/>
</dbReference>
<dbReference type="SMART" id="SM00642">
    <property type="entry name" value="Aamy"/>
    <property type="match status" value="1"/>
</dbReference>
<evidence type="ECO:0000256" key="5">
    <source>
        <dbReference type="RuleBase" id="RU361134"/>
    </source>
</evidence>
<evidence type="ECO:0000313" key="9">
    <source>
        <dbReference type="EMBL" id="ADV84099.1"/>
    </source>
</evidence>
<dbReference type="CDD" id="cd11333">
    <property type="entry name" value="AmyAc_SI_OligoGlu_DGase"/>
    <property type="match status" value="1"/>
</dbReference>
<dbReference type="Proteomes" id="UP000006844">
    <property type="component" value="Chromosome"/>
</dbReference>
<proteinExistence type="inferred from homology"/>
<feature type="domain" description="Glycosyl hydrolase family 13 catalytic" evidence="8">
    <location>
        <begin position="54"/>
        <end position="443"/>
    </location>
</feature>
<keyword evidence="7" id="KW-0732">Signal</keyword>
<dbReference type="GO" id="GO:0004556">
    <property type="term" value="F:alpha-amylase activity"/>
    <property type="evidence" value="ECO:0007669"/>
    <property type="project" value="UniProtKB-UniRule"/>
</dbReference>
<evidence type="ECO:0000256" key="6">
    <source>
        <dbReference type="SAM" id="MobiDB-lite"/>
    </source>
</evidence>
<dbReference type="Gene3D" id="3.20.20.80">
    <property type="entry name" value="Glycosidases"/>
    <property type="match status" value="1"/>
</dbReference>
<dbReference type="EMBL" id="CP002467">
    <property type="protein sequence ID" value="ADV84099.1"/>
    <property type="molecule type" value="Genomic_DNA"/>
</dbReference>
<protein>
    <recommendedName>
        <fullName evidence="5">Alpha-amylase</fullName>
        <ecNumber evidence="5">3.2.1.1</ecNumber>
    </recommendedName>
</protein>
<dbReference type="InterPro" id="IPR006047">
    <property type="entry name" value="GH13_cat_dom"/>
</dbReference>
<dbReference type="Pfam" id="PF00128">
    <property type="entry name" value="Alpha-amylase"/>
    <property type="match status" value="1"/>
</dbReference>
<dbReference type="PRINTS" id="PR00110">
    <property type="entry name" value="ALPHAAMYLASE"/>
</dbReference>
<feature type="compositionally biased region" description="Basic and acidic residues" evidence="6">
    <location>
        <begin position="421"/>
        <end position="443"/>
    </location>
</feature>
<dbReference type="PANTHER" id="PTHR10357:SF179">
    <property type="entry name" value="NEUTRAL AND BASIC AMINO ACID TRANSPORT PROTEIN RBAT"/>
    <property type="match status" value="1"/>
</dbReference>
<dbReference type="InterPro" id="IPR045857">
    <property type="entry name" value="O16G_dom_2"/>
</dbReference>